<reference evidence="4" key="2">
    <citation type="journal article" date="2023" name="Plants (Basel)">
        <title>Annotation of the Turnera subulata (Passifloraceae) Draft Genome Reveals the S-Locus Evolved after the Divergence of Turneroideae from Passifloroideae in a Stepwise Manner.</title>
        <authorList>
            <person name="Henning P.M."/>
            <person name="Roalson E.H."/>
            <person name="Mir W."/>
            <person name="McCubbin A.G."/>
            <person name="Shore J.S."/>
        </authorList>
    </citation>
    <scope>NUCLEOTIDE SEQUENCE</scope>
    <source>
        <strain evidence="4">F60SS</strain>
    </source>
</reference>
<comment type="subcellular location">
    <subcellularLocation>
        <location evidence="1">Nucleus</location>
    </subcellularLocation>
</comment>
<reference evidence="4" key="1">
    <citation type="submission" date="2022-02" db="EMBL/GenBank/DDBJ databases">
        <authorList>
            <person name="Henning P.M."/>
            <person name="McCubbin A.G."/>
            <person name="Shore J.S."/>
        </authorList>
    </citation>
    <scope>NUCLEOTIDE SEQUENCE</scope>
    <source>
        <strain evidence="4">F60SS</strain>
        <tissue evidence="4">Leaves</tissue>
    </source>
</reference>
<dbReference type="InterPro" id="IPR014002">
    <property type="entry name" value="Agenet_dom_plant"/>
</dbReference>
<comment type="caution">
    <text evidence="4">The sequence shown here is derived from an EMBL/GenBank/DDBJ whole genome shotgun (WGS) entry which is preliminary data.</text>
</comment>
<dbReference type="InterPro" id="IPR036142">
    <property type="entry name" value="ENT_dom-like_sf"/>
</dbReference>
<dbReference type="Pfam" id="PF05641">
    <property type="entry name" value="Agenet"/>
    <property type="match status" value="1"/>
</dbReference>
<protein>
    <recommendedName>
        <fullName evidence="3">ENT domain-containing protein</fullName>
    </recommendedName>
</protein>
<evidence type="ECO:0000256" key="1">
    <source>
        <dbReference type="ARBA" id="ARBA00004123"/>
    </source>
</evidence>
<dbReference type="PANTHER" id="PTHR31917:SF5">
    <property type="entry name" value="OS02G0204500 PROTEIN"/>
    <property type="match status" value="1"/>
</dbReference>
<evidence type="ECO:0000313" key="4">
    <source>
        <dbReference type="EMBL" id="KAJ4844628.1"/>
    </source>
</evidence>
<dbReference type="OrthoDB" id="663550at2759"/>
<feature type="domain" description="ENT" evidence="3">
    <location>
        <begin position="326"/>
        <end position="390"/>
    </location>
</feature>
<dbReference type="PANTHER" id="PTHR31917">
    <property type="entry name" value="AGENET DOMAIN-CONTAINING PROTEIN-RELATED"/>
    <property type="match status" value="1"/>
</dbReference>
<evidence type="ECO:0000256" key="2">
    <source>
        <dbReference type="ARBA" id="ARBA00023242"/>
    </source>
</evidence>
<sequence>MMRFKRGDKVEVFSKEDVATGAWRCAEVISSQGDMCQVLYGLFPMIGNGEVVVERVPKEAVRPCPPPVEGEGNWVRGDLIEVLDEFSWKMARVEKVVDENTFLVRLFGLCDGFRVHKSHLRERQCWQDGKWYLIGKGLQNFGLPMGKRMPDTRTKHWSPSDKNGEILSTCMASSRTLKRRSLHYDLEEYRPVASGKKRLIETDGDRRRILSVNPSTTFEKVDAFVYPNELIGESCVHSSFNVGTAEFSRMNTWENDSCLIESSVSLGSDSTSSSVGSCSITGDDACDYPVGVSTGRSNDVDDCCSDAESSCELEYEERRYVQDGKVGLEAHRSELCRYYSVVEALYTSGPLSWEDEENLTNLRRLLHISTDEHLMVVRKLMTSSCRTLGR</sequence>
<dbReference type="AlphaFoldDB" id="A0A9Q0G7J0"/>
<keyword evidence="2" id="KW-0539">Nucleus</keyword>
<dbReference type="EMBL" id="JAKUCV010001911">
    <property type="protein sequence ID" value="KAJ4844628.1"/>
    <property type="molecule type" value="Genomic_DNA"/>
</dbReference>
<dbReference type="SMART" id="SM01191">
    <property type="entry name" value="ENT"/>
    <property type="match status" value="1"/>
</dbReference>
<evidence type="ECO:0000313" key="5">
    <source>
        <dbReference type="Proteomes" id="UP001141552"/>
    </source>
</evidence>
<dbReference type="Pfam" id="PF03735">
    <property type="entry name" value="ENT"/>
    <property type="match status" value="1"/>
</dbReference>
<name>A0A9Q0G7J0_9ROSI</name>
<dbReference type="GO" id="GO:0005634">
    <property type="term" value="C:nucleus"/>
    <property type="evidence" value="ECO:0007669"/>
    <property type="project" value="UniProtKB-SubCell"/>
</dbReference>
<organism evidence="4 5">
    <name type="scientific">Turnera subulata</name>
    <dbReference type="NCBI Taxonomy" id="218843"/>
    <lineage>
        <taxon>Eukaryota</taxon>
        <taxon>Viridiplantae</taxon>
        <taxon>Streptophyta</taxon>
        <taxon>Embryophyta</taxon>
        <taxon>Tracheophyta</taxon>
        <taxon>Spermatophyta</taxon>
        <taxon>Magnoliopsida</taxon>
        <taxon>eudicotyledons</taxon>
        <taxon>Gunneridae</taxon>
        <taxon>Pentapetalae</taxon>
        <taxon>rosids</taxon>
        <taxon>fabids</taxon>
        <taxon>Malpighiales</taxon>
        <taxon>Passifloraceae</taxon>
        <taxon>Turnera</taxon>
    </lineage>
</organism>
<proteinExistence type="predicted"/>
<dbReference type="PROSITE" id="PS51138">
    <property type="entry name" value="ENT"/>
    <property type="match status" value="1"/>
</dbReference>
<keyword evidence="5" id="KW-1185">Reference proteome</keyword>
<gene>
    <name evidence="4" type="ORF">Tsubulata_022827</name>
</gene>
<dbReference type="Proteomes" id="UP001141552">
    <property type="component" value="Unassembled WGS sequence"/>
</dbReference>
<dbReference type="InterPro" id="IPR005491">
    <property type="entry name" value="ENT_dom"/>
</dbReference>
<dbReference type="Gene3D" id="1.10.1240.40">
    <property type="entry name" value="ENT domain"/>
    <property type="match status" value="1"/>
</dbReference>
<dbReference type="InterPro" id="IPR008395">
    <property type="entry name" value="Agenet-like_dom"/>
</dbReference>
<evidence type="ECO:0000259" key="3">
    <source>
        <dbReference type="PROSITE" id="PS51138"/>
    </source>
</evidence>
<dbReference type="SUPFAM" id="SSF158639">
    <property type="entry name" value="ENT-like"/>
    <property type="match status" value="1"/>
</dbReference>
<dbReference type="SMART" id="SM00743">
    <property type="entry name" value="Agenet"/>
    <property type="match status" value="2"/>
</dbReference>
<accession>A0A9Q0G7J0</accession>